<dbReference type="AlphaFoldDB" id="A0A167IB43"/>
<organism evidence="3 4">
    <name type="scientific">Calocera viscosa (strain TUFC12733)</name>
    <dbReference type="NCBI Taxonomy" id="1330018"/>
    <lineage>
        <taxon>Eukaryota</taxon>
        <taxon>Fungi</taxon>
        <taxon>Dikarya</taxon>
        <taxon>Basidiomycota</taxon>
        <taxon>Agaricomycotina</taxon>
        <taxon>Dacrymycetes</taxon>
        <taxon>Dacrymycetales</taxon>
        <taxon>Dacrymycetaceae</taxon>
        <taxon>Calocera</taxon>
    </lineage>
</organism>
<name>A0A167IB43_CALVF</name>
<dbReference type="Proteomes" id="UP000076738">
    <property type="component" value="Unassembled WGS sequence"/>
</dbReference>
<dbReference type="Pfam" id="PF07110">
    <property type="entry name" value="EthD"/>
    <property type="match status" value="1"/>
</dbReference>
<dbReference type="STRING" id="1330018.A0A167IB43"/>
<evidence type="ECO:0000259" key="2">
    <source>
        <dbReference type="Pfam" id="PF07110"/>
    </source>
</evidence>
<protein>
    <recommendedName>
        <fullName evidence="2">EthD domain-containing protein</fullName>
    </recommendedName>
</protein>
<dbReference type="SUPFAM" id="SSF54909">
    <property type="entry name" value="Dimeric alpha+beta barrel"/>
    <property type="match status" value="1"/>
</dbReference>
<feature type="domain" description="EthD" evidence="2">
    <location>
        <begin position="16"/>
        <end position="110"/>
    </location>
</feature>
<accession>A0A167IB43</accession>
<comment type="similarity">
    <text evidence="1">Belongs to the tpcK family.</text>
</comment>
<dbReference type="GO" id="GO:0016491">
    <property type="term" value="F:oxidoreductase activity"/>
    <property type="evidence" value="ECO:0007669"/>
    <property type="project" value="InterPro"/>
</dbReference>
<evidence type="ECO:0000256" key="1">
    <source>
        <dbReference type="ARBA" id="ARBA00005986"/>
    </source>
</evidence>
<sequence>MGVRRGVRATFLLTKKEGLSDEEFKHHYLNIHAPMGLEMMKRHGIISYTQQYMSAAAKAELQEALGGKAPLIAYDAVTNITFPDMASFKAFLVDPENLGKLREDSLNYAQPGQFQIGWGEEYVLIDDGKPVGDAYGG</sequence>
<dbReference type="EMBL" id="KV417310">
    <property type="protein sequence ID" value="KZO92470.1"/>
    <property type="molecule type" value="Genomic_DNA"/>
</dbReference>
<dbReference type="InterPro" id="IPR009799">
    <property type="entry name" value="EthD_dom"/>
</dbReference>
<gene>
    <name evidence="3" type="ORF">CALVIDRAFT_520244</name>
</gene>
<keyword evidence="4" id="KW-1185">Reference proteome</keyword>
<proteinExistence type="inferred from homology"/>
<evidence type="ECO:0000313" key="4">
    <source>
        <dbReference type="Proteomes" id="UP000076738"/>
    </source>
</evidence>
<dbReference type="InterPro" id="IPR011008">
    <property type="entry name" value="Dimeric_a/b-barrel"/>
</dbReference>
<dbReference type="OrthoDB" id="3183782at2759"/>
<dbReference type="Gene3D" id="3.30.70.100">
    <property type="match status" value="1"/>
</dbReference>
<evidence type="ECO:0000313" key="3">
    <source>
        <dbReference type="EMBL" id="KZO92470.1"/>
    </source>
</evidence>
<reference evidence="3 4" key="1">
    <citation type="journal article" date="2016" name="Mol. Biol. Evol.">
        <title>Comparative Genomics of Early-Diverging Mushroom-Forming Fungi Provides Insights into the Origins of Lignocellulose Decay Capabilities.</title>
        <authorList>
            <person name="Nagy L.G."/>
            <person name="Riley R."/>
            <person name="Tritt A."/>
            <person name="Adam C."/>
            <person name="Daum C."/>
            <person name="Floudas D."/>
            <person name="Sun H."/>
            <person name="Yadav J.S."/>
            <person name="Pangilinan J."/>
            <person name="Larsson K.H."/>
            <person name="Matsuura K."/>
            <person name="Barry K."/>
            <person name="Labutti K."/>
            <person name="Kuo R."/>
            <person name="Ohm R.A."/>
            <person name="Bhattacharya S.S."/>
            <person name="Shirouzu T."/>
            <person name="Yoshinaga Y."/>
            <person name="Martin F.M."/>
            <person name="Grigoriev I.V."/>
            <person name="Hibbett D.S."/>
        </authorList>
    </citation>
    <scope>NUCLEOTIDE SEQUENCE [LARGE SCALE GENOMIC DNA]</scope>
    <source>
        <strain evidence="3 4">TUFC12733</strain>
    </source>
</reference>